<comment type="caution">
    <text evidence="8">The sequence shown here is derived from an EMBL/GenBank/DDBJ whole genome shotgun (WGS) entry which is preliminary data.</text>
</comment>
<feature type="region of interest" description="Disordered" evidence="6">
    <location>
        <begin position="65"/>
        <end position="89"/>
    </location>
</feature>
<proteinExistence type="inferred from homology"/>
<evidence type="ECO:0008006" key="10">
    <source>
        <dbReference type="Google" id="ProtNLM"/>
    </source>
</evidence>
<dbReference type="GO" id="GO:0004659">
    <property type="term" value="F:prenyltransferase activity"/>
    <property type="evidence" value="ECO:0007669"/>
    <property type="project" value="InterPro"/>
</dbReference>
<reference evidence="8" key="1">
    <citation type="submission" date="2021-01" db="EMBL/GenBank/DDBJ databases">
        <title>Adiantum capillus-veneris genome.</title>
        <authorList>
            <person name="Fang Y."/>
            <person name="Liao Q."/>
        </authorList>
    </citation>
    <scope>NUCLEOTIDE SEQUENCE</scope>
    <source>
        <strain evidence="8">H3</strain>
        <tissue evidence="8">Leaf</tissue>
    </source>
</reference>
<evidence type="ECO:0000256" key="4">
    <source>
        <dbReference type="ARBA" id="ARBA00022989"/>
    </source>
</evidence>
<organism evidence="8 9">
    <name type="scientific">Adiantum capillus-veneris</name>
    <name type="common">Maidenhair fern</name>
    <dbReference type="NCBI Taxonomy" id="13818"/>
    <lineage>
        <taxon>Eukaryota</taxon>
        <taxon>Viridiplantae</taxon>
        <taxon>Streptophyta</taxon>
        <taxon>Embryophyta</taxon>
        <taxon>Tracheophyta</taxon>
        <taxon>Polypodiopsida</taxon>
        <taxon>Polypodiidae</taxon>
        <taxon>Polypodiales</taxon>
        <taxon>Pteridineae</taxon>
        <taxon>Pteridaceae</taxon>
        <taxon>Vittarioideae</taxon>
        <taxon>Adiantum</taxon>
    </lineage>
</organism>
<dbReference type="EMBL" id="JABFUD020000012">
    <property type="protein sequence ID" value="KAI5072131.1"/>
    <property type="molecule type" value="Genomic_DNA"/>
</dbReference>
<keyword evidence="4 7" id="KW-1133">Transmembrane helix</keyword>
<dbReference type="PANTHER" id="PTHR13929">
    <property type="entry name" value="1,4-DIHYDROXY-2-NAPHTHOATE OCTAPRENYLTRANSFERASE"/>
    <property type="match status" value="1"/>
</dbReference>
<feature type="transmembrane region" description="Helical" evidence="7">
    <location>
        <begin position="129"/>
        <end position="149"/>
    </location>
</feature>
<gene>
    <name evidence="8" type="ORF">GOP47_0012237</name>
</gene>
<evidence type="ECO:0000313" key="8">
    <source>
        <dbReference type="EMBL" id="KAI5072131.1"/>
    </source>
</evidence>
<evidence type="ECO:0000256" key="7">
    <source>
        <dbReference type="SAM" id="Phobius"/>
    </source>
</evidence>
<protein>
    <recommendedName>
        <fullName evidence="10">2-carboxy-1,4-naphthoquinone phytyltransferase, chloroplastic</fullName>
    </recommendedName>
</protein>
<evidence type="ECO:0000256" key="3">
    <source>
        <dbReference type="ARBA" id="ARBA00022692"/>
    </source>
</evidence>
<comment type="subcellular location">
    <subcellularLocation>
        <location evidence="1">Membrane</location>
        <topology evidence="1">Multi-pass membrane protein</topology>
    </subcellularLocation>
</comment>
<sequence length="463" mass="50843">MAMWAAPVAASAAFNLQIVGHRSALKRPISARQFSRSCFRQPLFLSPFPRSTRLNFSFEDATTQTHEDEDAHQVISPSSQEGGGQEAEDPKLSQQSLLWRAIKLPIYSVALVPLTVGSAAAFYKTKIFHAGRFGILLGSAVLIIAWLNLSNDAYDAETGVDKGKRESVVNMTGSREAVLVSAYACLALGISGLLWVCWQAQNMQIFALEAAAIACGYIYQCPPFRLSYLGLGEPLCFTAFGPLATTAFYLSQQIGSLPITGTILGAATLVGITTTLILFCSHFHQIEGDRSVGKFSPLVRLGTEKGKKVVKVSVIGLYMLALGMIAMKWLPYHCAVLVLLTVPIGKMIVDYVTEHHENKEKIFLAKSRFVIGGTDGNINDKILLRINIVTLHFESYTSLCHTTRSVEKPGCNMVSRLCCMGSGKDELDLPQIPFELKKERRGSSIRCQKFHVHVLFKPCCFQP</sequence>
<dbReference type="AlphaFoldDB" id="A0A9D4ZGP3"/>
<feature type="transmembrane region" description="Helical" evidence="7">
    <location>
        <begin position="257"/>
        <end position="280"/>
    </location>
</feature>
<dbReference type="Pfam" id="PF01040">
    <property type="entry name" value="UbiA"/>
    <property type="match status" value="1"/>
</dbReference>
<dbReference type="HAMAP" id="MF_01938">
    <property type="entry name" value="MenA_2"/>
    <property type="match status" value="1"/>
</dbReference>
<dbReference type="GO" id="GO:0042372">
    <property type="term" value="P:phylloquinone biosynthetic process"/>
    <property type="evidence" value="ECO:0007669"/>
    <property type="project" value="InterPro"/>
</dbReference>
<dbReference type="InterPro" id="IPR011937">
    <property type="entry name" value="DHNA_phytyltransferase_MenA"/>
</dbReference>
<keyword evidence="5 7" id="KW-0472">Membrane</keyword>
<feature type="transmembrane region" description="Helical" evidence="7">
    <location>
        <begin position="104"/>
        <end position="123"/>
    </location>
</feature>
<dbReference type="NCBIfam" id="TIGR02235">
    <property type="entry name" value="menA_cyano-plnt"/>
    <property type="match status" value="1"/>
</dbReference>
<dbReference type="InterPro" id="IPR026046">
    <property type="entry name" value="UBIAD1"/>
</dbReference>
<evidence type="ECO:0000256" key="1">
    <source>
        <dbReference type="ARBA" id="ARBA00004141"/>
    </source>
</evidence>
<keyword evidence="3 7" id="KW-0812">Transmembrane</keyword>
<evidence type="ECO:0000256" key="6">
    <source>
        <dbReference type="SAM" id="MobiDB-lite"/>
    </source>
</evidence>
<name>A0A9D4ZGP3_ADICA</name>
<feature type="transmembrane region" description="Helical" evidence="7">
    <location>
        <begin position="177"/>
        <end position="196"/>
    </location>
</feature>
<dbReference type="GO" id="GO:0016020">
    <property type="term" value="C:membrane"/>
    <property type="evidence" value="ECO:0007669"/>
    <property type="project" value="UniProtKB-SubCell"/>
</dbReference>
<accession>A0A9D4ZGP3</accession>
<evidence type="ECO:0000313" key="9">
    <source>
        <dbReference type="Proteomes" id="UP000886520"/>
    </source>
</evidence>
<keyword evidence="2" id="KW-0808">Transferase</keyword>
<keyword evidence="9" id="KW-1185">Reference proteome</keyword>
<dbReference type="CDD" id="cd13962">
    <property type="entry name" value="PT_UbiA_UBIAD1"/>
    <property type="match status" value="1"/>
</dbReference>
<dbReference type="Proteomes" id="UP000886520">
    <property type="component" value="Chromosome 12"/>
</dbReference>
<evidence type="ECO:0000256" key="2">
    <source>
        <dbReference type="ARBA" id="ARBA00022679"/>
    </source>
</evidence>
<dbReference type="InterPro" id="IPR000537">
    <property type="entry name" value="UbiA_prenyltransferase"/>
</dbReference>
<evidence type="ECO:0000256" key="5">
    <source>
        <dbReference type="ARBA" id="ARBA00023136"/>
    </source>
</evidence>
<feature type="transmembrane region" description="Helical" evidence="7">
    <location>
        <begin position="309"/>
        <end position="329"/>
    </location>
</feature>
<dbReference type="PANTHER" id="PTHR13929:SF0">
    <property type="entry name" value="UBIA PRENYLTRANSFERASE DOMAIN-CONTAINING PROTEIN 1"/>
    <property type="match status" value="1"/>
</dbReference>
<feature type="transmembrane region" description="Helical" evidence="7">
    <location>
        <begin position="231"/>
        <end position="251"/>
    </location>
</feature>
<dbReference type="OrthoDB" id="5263at2759"/>